<dbReference type="KEGG" id="paci:A4V11_03720"/>
<keyword evidence="2" id="KW-0812">Transmembrane</keyword>
<dbReference type="InterPro" id="IPR049492">
    <property type="entry name" value="BD-FAE-like_dom"/>
</dbReference>
<dbReference type="RefSeq" id="WP_008841103.1">
    <property type="nucleotide sequence ID" value="NZ_CP015206.1"/>
</dbReference>
<dbReference type="PANTHER" id="PTHR48081:SF6">
    <property type="entry name" value="PEPTIDASE S9 PROLYL OLIGOPEPTIDASE CATALYTIC DOMAIN-CONTAINING PROTEIN"/>
    <property type="match status" value="1"/>
</dbReference>
<dbReference type="Proteomes" id="UP001280897">
    <property type="component" value="Unassembled WGS sequence"/>
</dbReference>
<evidence type="ECO:0000313" key="4">
    <source>
        <dbReference type="EMBL" id="MDV2621512.1"/>
    </source>
</evidence>
<dbReference type="PANTHER" id="PTHR48081">
    <property type="entry name" value="AB HYDROLASE SUPERFAMILY PROTEIN C4A8.06C"/>
    <property type="match status" value="1"/>
</dbReference>
<evidence type="ECO:0000256" key="2">
    <source>
        <dbReference type="SAM" id="Phobius"/>
    </source>
</evidence>
<dbReference type="InterPro" id="IPR050300">
    <property type="entry name" value="GDXG_lipolytic_enzyme"/>
</dbReference>
<dbReference type="SUPFAM" id="SSF53474">
    <property type="entry name" value="alpha/beta-Hydrolases"/>
    <property type="match status" value="1"/>
</dbReference>
<organism evidence="4 5">
    <name type="scientific">Pediococcus acidilactici</name>
    <dbReference type="NCBI Taxonomy" id="1254"/>
    <lineage>
        <taxon>Bacteria</taxon>
        <taxon>Bacillati</taxon>
        <taxon>Bacillota</taxon>
        <taxon>Bacilli</taxon>
        <taxon>Lactobacillales</taxon>
        <taxon>Lactobacillaceae</taxon>
        <taxon>Pediococcus</taxon>
        <taxon>Pediococcus acidilactici group</taxon>
    </lineage>
</organism>
<dbReference type="GO" id="GO:0016787">
    <property type="term" value="F:hydrolase activity"/>
    <property type="evidence" value="ECO:0007669"/>
    <property type="project" value="UniProtKB-KW"/>
</dbReference>
<dbReference type="GeneID" id="57366303"/>
<comment type="caution">
    <text evidence="4">The sequence shown here is derived from an EMBL/GenBank/DDBJ whole genome shotgun (WGS) entry which is preliminary data.</text>
</comment>
<accession>A0AAP3U3Y5</accession>
<dbReference type="AlphaFoldDB" id="A0AAP3U3Y5"/>
<sequence>MKLFKRIIKYLLILIGGAGLAIVIAINVSPRPFVFFLNHAAKDEAAIRPRAYQSYRDQISIKKDVRYSSQSAKNTMDIFYKKDNRTKPTIIWAHGGAFVAGDKSGTTYWATKMAANGYNVVSINYPLAPDRQYPTQVNQMREAIQFVHRNYAKQLNVQKVVVGGDSAGAHIASQVIAAQYNHQLATAINYHHLRDVKIVGGLLYCGPYDIKQMVNKKHVDTMTKLFVNQVGWAYLGDKDWKNSAKGRLVSTVNYVNKQFPPIFITDGNNGSFEAQGKELYHKLREEGVATQALFFGKERKVNHEYQFDLDSRAGKECFEDTQDFLKNLD</sequence>
<dbReference type="Gene3D" id="3.40.50.1820">
    <property type="entry name" value="alpha/beta hydrolase"/>
    <property type="match status" value="1"/>
</dbReference>
<evidence type="ECO:0000259" key="3">
    <source>
        <dbReference type="Pfam" id="PF20434"/>
    </source>
</evidence>
<dbReference type="Pfam" id="PF20434">
    <property type="entry name" value="BD-FAE"/>
    <property type="match status" value="1"/>
</dbReference>
<keyword evidence="2" id="KW-0472">Membrane</keyword>
<reference evidence="4" key="1">
    <citation type="journal article" date="2023" name="PeerJ">
        <title>Selection and evaluation of lactic acid bacteria from chicken feces in Thailand as potential probiotics.</title>
        <authorList>
            <person name="Khurajog B."/>
            <person name="Disastra Y."/>
            <person name="Lawwyne L.D."/>
            <person name="Sirichokchatchawan W."/>
            <person name="Niyomtham W."/>
            <person name="Yindee J."/>
            <person name="Hampson D.J."/>
            <person name="Prapasarakul N."/>
        </authorList>
    </citation>
    <scope>NUCLEOTIDE SEQUENCE</scope>
    <source>
        <strain evidence="4">BF9</strain>
    </source>
</reference>
<protein>
    <submittedName>
        <fullName evidence="4">Alpha/beta hydrolase</fullName>
    </submittedName>
</protein>
<keyword evidence="2" id="KW-1133">Transmembrane helix</keyword>
<feature type="transmembrane region" description="Helical" evidence="2">
    <location>
        <begin position="7"/>
        <end position="28"/>
    </location>
</feature>
<evidence type="ECO:0000256" key="1">
    <source>
        <dbReference type="ARBA" id="ARBA00022801"/>
    </source>
</evidence>
<gene>
    <name evidence="4" type="ORF">R0G89_07165</name>
</gene>
<dbReference type="InterPro" id="IPR029058">
    <property type="entry name" value="AB_hydrolase_fold"/>
</dbReference>
<dbReference type="EMBL" id="JAWJAV010000004">
    <property type="protein sequence ID" value="MDV2621512.1"/>
    <property type="molecule type" value="Genomic_DNA"/>
</dbReference>
<feature type="domain" description="BD-FAE-like" evidence="3">
    <location>
        <begin position="76"/>
        <end position="271"/>
    </location>
</feature>
<evidence type="ECO:0000313" key="5">
    <source>
        <dbReference type="Proteomes" id="UP001280897"/>
    </source>
</evidence>
<keyword evidence="1 4" id="KW-0378">Hydrolase</keyword>
<proteinExistence type="predicted"/>
<name>A0AAP3U3Y5_PEDAC</name>
<reference evidence="4" key="2">
    <citation type="submission" date="2023-10" db="EMBL/GenBank/DDBJ databases">
        <authorList>
            <person name="Khurajog B."/>
        </authorList>
    </citation>
    <scope>NUCLEOTIDE SEQUENCE</scope>
    <source>
        <strain evidence="4">BF9</strain>
    </source>
</reference>